<dbReference type="PROSITE" id="PS51725">
    <property type="entry name" value="ABM"/>
    <property type="match status" value="1"/>
</dbReference>
<dbReference type="InterPro" id="IPR007138">
    <property type="entry name" value="ABM_dom"/>
</dbReference>
<evidence type="ECO:0000313" key="3">
    <source>
        <dbReference type="EMBL" id="PQO38966.1"/>
    </source>
</evidence>
<feature type="domain" description="ABM" evidence="2">
    <location>
        <begin position="4"/>
        <end position="95"/>
    </location>
</feature>
<dbReference type="PANTHER" id="PTHR40057">
    <property type="entry name" value="SLR1162 PROTEIN"/>
    <property type="match status" value="1"/>
</dbReference>
<dbReference type="SUPFAM" id="SSF54909">
    <property type="entry name" value="Dimeric alpha+beta barrel"/>
    <property type="match status" value="1"/>
</dbReference>
<name>A0A2S8G3D8_9BACT</name>
<dbReference type="AlphaFoldDB" id="A0A2S8G3D8"/>
<feature type="transmembrane region" description="Helical" evidence="1">
    <location>
        <begin position="143"/>
        <end position="165"/>
    </location>
</feature>
<dbReference type="Gene3D" id="3.30.70.100">
    <property type="match status" value="1"/>
</dbReference>
<dbReference type="GO" id="GO:0004497">
    <property type="term" value="F:monooxygenase activity"/>
    <property type="evidence" value="ECO:0007669"/>
    <property type="project" value="UniProtKB-KW"/>
</dbReference>
<accession>A0A2S8G3D8</accession>
<dbReference type="RefSeq" id="WP_105350165.1">
    <property type="nucleotide sequence ID" value="NZ_PUIA01000016.1"/>
</dbReference>
<dbReference type="InterPro" id="IPR011008">
    <property type="entry name" value="Dimeric_a/b-barrel"/>
</dbReference>
<organism evidence="3 4">
    <name type="scientific">Blastopirellula marina</name>
    <dbReference type="NCBI Taxonomy" id="124"/>
    <lineage>
        <taxon>Bacteria</taxon>
        <taxon>Pseudomonadati</taxon>
        <taxon>Planctomycetota</taxon>
        <taxon>Planctomycetia</taxon>
        <taxon>Pirellulales</taxon>
        <taxon>Pirellulaceae</taxon>
        <taxon>Blastopirellula</taxon>
    </lineage>
</organism>
<dbReference type="PANTHER" id="PTHR40057:SF1">
    <property type="entry name" value="SLR1162 PROTEIN"/>
    <property type="match status" value="1"/>
</dbReference>
<keyword evidence="1" id="KW-0812">Transmembrane</keyword>
<protein>
    <submittedName>
        <fullName evidence="3">Antibiotic biosynthesis monooxygenase</fullName>
    </submittedName>
</protein>
<evidence type="ECO:0000259" key="2">
    <source>
        <dbReference type="PROSITE" id="PS51725"/>
    </source>
</evidence>
<keyword evidence="1" id="KW-1133">Transmembrane helix</keyword>
<keyword evidence="1" id="KW-0472">Membrane</keyword>
<dbReference type="InterPro" id="IPR038762">
    <property type="entry name" value="ABM_predict"/>
</dbReference>
<dbReference type="Proteomes" id="UP000240009">
    <property type="component" value="Unassembled WGS sequence"/>
</dbReference>
<feature type="transmembrane region" description="Helical" evidence="1">
    <location>
        <begin position="115"/>
        <end position="137"/>
    </location>
</feature>
<proteinExistence type="predicted"/>
<reference evidence="3 4" key="1">
    <citation type="submission" date="2018-02" db="EMBL/GenBank/DDBJ databases">
        <title>Comparative genomes isolates from brazilian mangrove.</title>
        <authorList>
            <person name="Araujo J.E."/>
            <person name="Taketani R.G."/>
            <person name="Silva M.C.P."/>
            <person name="Loureco M.V."/>
            <person name="Andreote F.D."/>
        </authorList>
    </citation>
    <scope>NUCLEOTIDE SEQUENCE [LARGE SCALE GENOMIC DNA]</scope>
    <source>
        <strain evidence="3 4">HEX-2 MGV</strain>
    </source>
</reference>
<keyword evidence="3" id="KW-0503">Monooxygenase</keyword>
<dbReference type="Pfam" id="PF03992">
    <property type="entry name" value="ABM"/>
    <property type="match status" value="1"/>
</dbReference>
<dbReference type="EMBL" id="PUIA01000016">
    <property type="protein sequence ID" value="PQO38966.1"/>
    <property type="molecule type" value="Genomic_DNA"/>
</dbReference>
<evidence type="ECO:0000313" key="4">
    <source>
        <dbReference type="Proteomes" id="UP000240009"/>
    </source>
</evidence>
<gene>
    <name evidence="3" type="ORF">C5Y96_03580</name>
</gene>
<comment type="caution">
    <text evidence="3">The sequence shown here is derived from an EMBL/GenBank/DDBJ whole genome shotgun (WGS) entry which is preliminary data.</text>
</comment>
<keyword evidence="3" id="KW-0560">Oxidoreductase</keyword>
<evidence type="ECO:0000256" key="1">
    <source>
        <dbReference type="SAM" id="Phobius"/>
    </source>
</evidence>
<dbReference type="OrthoDB" id="1494254at2"/>
<sequence length="209" mass="23849">MGQFHIAITHQARPGKEKEYEAALREFAKQSLDEPGASGVLLLAPAPGTLGKEYGILRTFEDRASCEAFYNSDRYREFHQRTRPLVADDAKRRPLNGLEVFFHDPRLSPPKWKMFIVTWLGVFPSALLFSMTIPPLIGFLPDLLIRAIVNVFVVASLAWIIMPFLTRVFRPWLSPPQEQPTIPDFATAHSAHGPQEQHPFFEQLELERI</sequence>